<protein>
    <recommendedName>
        <fullName evidence="3">Saposin B-type domain-containing protein</fullName>
    </recommendedName>
</protein>
<evidence type="ECO:0000313" key="4">
    <source>
        <dbReference type="EMBL" id="TKR81267.1"/>
    </source>
</evidence>
<keyword evidence="2" id="KW-0732">Signal</keyword>
<reference evidence="4" key="1">
    <citation type="submission" date="2013-11" db="EMBL/GenBank/DDBJ databases">
        <authorList>
            <person name="Sternberg P."/>
            <person name="Dillman A."/>
            <person name="Macchietto M."/>
        </authorList>
    </citation>
    <scope>NUCLEOTIDE SEQUENCE</scope>
    <source>
        <strain evidence="4">ALL</strain>
    </source>
</reference>
<accession>A0A4U5NE58</accession>
<feature type="chain" id="PRO_5020413526" description="Saposin B-type domain-containing protein" evidence="2">
    <location>
        <begin position="17"/>
        <end position="131"/>
    </location>
</feature>
<reference evidence="4" key="2">
    <citation type="journal article" date="2015" name="Genome Biol.">
        <title>Comparative genomics of Steinernema reveals deeply conserved gene regulatory networks.</title>
        <authorList>
            <person name="Dillman A.R."/>
            <person name="Macchietto M."/>
            <person name="Porter C.F."/>
            <person name="Rogers A."/>
            <person name="Williams B."/>
            <person name="Antoshechkin I."/>
            <person name="Lee M.M."/>
            <person name="Goodwin Z."/>
            <person name="Lu X."/>
            <person name="Lewis E.E."/>
            <person name="Goodrich-Blair H."/>
            <person name="Stock S.P."/>
            <person name="Adams B.J."/>
            <person name="Sternberg P.W."/>
            <person name="Mortazavi A."/>
        </authorList>
    </citation>
    <scope>NUCLEOTIDE SEQUENCE [LARGE SCALE GENOMIC DNA]</scope>
    <source>
        <strain evidence="4">ALL</strain>
    </source>
</reference>
<comment type="caution">
    <text evidence="4">The sequence shown here is derived from an EMBL/GenBank/DDBJ whole genome shotgun (WGS) entry which is preliminary data.</text>
</comment>
<feature type="domain" description="Saposin B-type" evidence="3">
    <location>
        <begin position="53"/>
        <end position="131"/>
    </location>
</feature>
<dbReference type="SMART" id="SM00741">
    <property type="entry name" value="SapB"/>
    <property type="match status" value="1"/>
</dbReference>
<dbReference type="Gene3D" id="1.10.225.10">
    <property type="entry name" value="Saposin-like"/>
    <property type="match status" value="1"/>
</dbReference>
<gene>
    <name evidence="4" type="ORF">L596_015168</name>
</gene>
<dbReference type="EMBL" id="AZBU02000004">
    <property type="protein sequence ID" value="TKR81267.1"/>
    <property type="molecule type" value="Genomic_DNA"/>
</dbReference>
<dbReference type="SUPFAM" id="SSF47862">
    <property type="entry name" value="Saposin"/>
    <property type="match status" value="1"/>
</dbReference>
<dbReference type="OrthoDB" id="5853906at2759"/>
<evidence type="ECO:0000259" key="3">
    <source>
        <dbReference type="PROSITE" id="PS50015"/>
    </source>
</evidence>
<sequence length="131" mass="14466">MKVVIVLSALLSLAACAAIIGNEVVHSKSKDNYGIKKVQKPLRLKVTSEEESDGVICIICTQTIRKAKSAIIDHETDAAHLIEQVCDSLFKKKSTEDAVCKSIIEQELPQIVDLLKKKVDPEEVCKDIYLC</sequence>
<dbReference type="PROSITE" id="PS51257">
    <property type="entry name" value="PROKAR_LIPOPROTEIN"/>
    <property type="match status" value="1"/>
</dbReference>
<dbReference type="AlphaFoldDB" id="A0A4U5NE58"/>
<dbReference type="InterPro" id="IPR008138">
    <property type="entry name" value="SapB_2"/>
</dbReference>
<dbReference type="InterPro" id="IPR011001">
    <property type="entry name" value="Saposin-like"/>
</dbReference>
<dbReference type="InterPro" id="IPR008139">
    <property type="entry name" value="SaposinB_dom"/>
</dbReference>
<evidence type="ECO:0000256" key="1">
    <source>
        <dbReference type="ARBA" id="ARBA00023157"/>
    </source>
</evidence>
<dbReference type="Pfam" id="PF03489">
    <property type="entry name" value="SapB_2"/>
    <property type="match status" value="1"/>
</dbReference>
<proteinExistence type="predicted"/>
<keyword evidence="1" id="KW-1015">Disulfide bond</keyword>
<evidence type="ECO:0000256" key="2">
    <source>
        <dbReference type="SAM" id="SignalP"/>
    </source>
</evidence>
<feature type="signal peptide" evidence="2">
    <location>
        <begin position="1"/>
        <end position="16"/>
    </location>
</feature>
<dbReference type="PROSITE" id="PS50015">
    <property type="entry name" value="SAP_B"/>
    <property type="match status" value="1"/>
</dbReference>
<name>A0A4U5NE58_STECR</name>
<reference evidence="4" key="3">
    <citation type="journal article" date="2019" name="G3 (Bethesda)">
        <title>Hybrid Assembly of the Genome of the Entomopathogenic Nematode Steinernema carpocapsae Identifies the X-Chromosome.</title>
        <authorList>
            <person name="Serra L."/>
            <person name="Macchietto M."/>
            <person name="Macias-Munoz A."/>
            <person name="McGill C.J."/>
            <person name="Rodriguez I.M."/>
            <person name="Rodriguez B."/>
            <person name="Murad R."/>
            <person name="Mortazavi A."/>
        </authorList>
    </citation>
    <scope>NUCLEOTIDE SEQUENCE</scope>
    <source>
        <strain evidence="4">ALL</strain>
    </source>
</reference>
<organism evidence="4">
    <name type="scientific">Steinernema carpocapsae</name>
    <name type="common">Entomopathogenic nematode</name>
    <dbReference type="NCBI Taxonomy" id="34508"/>
    <lineage>
        <taxon>Eukaryota</taxon>
        <taxon>Metazoa</taxon>
        <taxon>Ecdysozoa</taxon>
        <taxon>Nematoda</taxon>
        <taxon>Chromadorea</taxon>
        <taxon>Rhabditida</taxon>
        <taxon>Tylenchina</taxon>
        <taxon>Panagrolaimomorpha</taxon>
        <taxon>Strongyloidoidea</taxon>
        <taxon>Steinernematidae</taxon>
        <taxon>Steinernema</taxon>
    </lineage>
</organism>